<gene>
    <name evidence="1" type="ORF">DV451_000080</name>
</gene>
<reference evidence="1" key="2">
    <citation type="submission" date="2020-01" db="EMBL/GenBank/DDBJ databases">
        <authorList>
            <person name="Perkins V."/>
            <person name="Lessard M.-H."/>
            <person name="Dugat-Bony E."/>
            <person name="Frenette M."/>
            <person name="Labrie S."/>
        </authorList>
    </citation>
    <scope>NUCLEOTIDE SEQUENCE</scope>
    <source>
        <strain evidence="1">LMA-70</strain>
    </source>
</reference>
<sequence length="92" mass="10524">MLTPSTSTIPFIKFWPFEHAADKNYLKRLGHTYAAALPMPAVNVKYLQQKLKVEAWNQQHPKNPKLAPGESIKSVSHAFTKEEILDFIDNFV</sequence>
<organism evidence="1 2">
    <name type="scientific">Geotrichum candidum</name>
    <name type="common">Oospora lactis</name>
    <name type="synonym">Dipodascus geotrichum</name>
    <dbReference type="NCBI Taxonomy" id="1173061"/>
    <lineage>
        <taxon>Eukaryota</taxon>
        <taxon>Fungi</taxon>
        <taxon>Dikarya</taxon>
        <taxon>Ascomycota</taxon>
        <taxon>Saccharomycotina</taxon>
        <taxon>Dipodascomycetes</taxon>
        <taxon>Dipodascales</taxon>
        <taxon>Dipodascaceae</taxon>
        <taxon>Geotrichum</taxon>
    </lineage>
</organism>
<protein>
    <submittedName>
        <fullName evidence="1">Uncharacterized protein</fullName>
    </submittedName>
</protein>
<reference evidence="1" key="1">
    <citation type="journal article" date="2020" name="Front. Microbiol.">
        <title>Phenotypic and Genetic Characterization of the Cheese Ripening Yeast Geotrichum candidum.</title>
        <authorList>
            <person name="Perkins V."/>
            <person name="Vignola S."/>
            <person name="Lessard M.H."/>
            <person name="Plante P.L."/>
            <person name="Corbeil J."/>
            <person name="Dugat-Bony E."/>
            <person name="Frenette M."/>
            <person name="Labrie S."/>
        </authorList>
    </citation>
    <scope>NUCLEOTIDE SEQUENCE</scope>
    <source>
        <strain evidence="1">LMA-70</strain>
    </source>
</reference>
<evidence type="ECO:0000313" key="2">
    <source>
        <dbReference type="Proteomes" id="UP000750522"/>
    </source>
</evidence>
<proteinExistence type="predicted"/>
<dbReference type="Proteomes" id="UP000750522">
    <property type="component" value="Unassembled WGS sequence"/>
</dbReference>
<name>A0A9P5KYA2_GEOCN</name>
<dbReference type="AlphaFoldDB" id="A0A9P5KYA2"/>
<evidence type="ECO:0000313" key="1">
    <source>
        <dbReference type="EMBL" id="KAF5105164.1"/>
    </source>
</evidence>
<comment type="caution">
    <text evidence="1">The sequence shown here is derived from an EMBL/GenBank/DDBJ whole genome shotgun (WGS) entry which is preliminary data.</text>
</comment>
<accession>A0A9P5KYA2</accession>
<dbReference type="EMBL" id="QQZK01000001">
    <property type="protein sequence ID" value="KAF5105164.1"/>
    <property type="molecule type" value="Genomic_DNA"/>
</dbReference>